<reference evidence="2 3" key="1">
    <citation type="submission" date="2023-06" db="EMBL/GenBank/DDBJ databases">
        <authorList>
            <person name="Yushchuk O."/>
            <person name="Binda E."/>
            <person name="Ruckert-Reed C."/>
            <person name="Fedorenko V."/>
            <person name="Kalinowski J."/>
            <person name="Marinelli F."/>
        </authorList>
    </citation>
    <scope>NUCLEOTIDE SEQUENCE [LARGE SCALE GENOMIC DNA]</scope>
    <source>
        <strain evidence="2 3">NRRL 3884</strain>
    </source>
</reference>
<proteinExistence type="predicted"/>
<keyword evidence="1" id="KW-1133">Transmembrane helix</keyword>
<protein>
    <submittedName>
        <fullName evidence="2">Uncharacterized protein</fullName>
    </submittedName>
</protein>
<gene>
    <name evidence="2" type="ORF">ACTOB_006102</name>
</gene>
<dbReference type="Proteomes" id="UP001240150">
    <property type="component" value="Chromosome"/>
</dbReference>
<accession>A0ABY8W8D2</accession>
<organism evidence="2 3">
    <name type="scientific">Actinoplanes oblitus</name>
    <dbReference type="NCBI Taxonomy" id="3040509"/>
    <lineage>
        <taxon>Bacteria</taxon>
        <taxon>Bacillati</taxon>
        <taxon>Actinomycetota</taxon>
        <taxon>Actinomycetes</taxon>
        <taxon>Micromonosporales</taxon>
        <taxon>Micromonosporaceae</taxon>
        <taxon>Actinoplanes</taxon>
    </lineage>
</organism>
<evidence type="ECO:0000313" key="3">
    <source>
        <dbReference type="Proteomes" id="UP001240150"/>
    </source>
</evidence>
<name>A0ABY8W8D2_9ACTN</name>
<feature type="transmembrane region" description="Helical" evidence="1">
    <location>
        <begin position="44"/>
        <end position="67"/>
    </location>
</feature>
<sequence length="174" mass="18545">MPLTPVRTAVDWRQRLDRFGSRTMTTIGDWIAPGSRVPASEPRISALVALVAVVGGVLPILIMAVTWARKPDPAPREVACARSGHLVAGQPENQCNAAGGRNTVSRTGVGRYLVTFGGLGVDGGDAEVTPDSADDRSCAVVDRHPDGRDELVRVDCFDRSGRPADSGFTVRLRQ</sequence>
<keyword evidence="1" id="KW-0472">Membrane</keyword>
<keyword evidence="3" id="KW-1185">Reference proteome</keyword>
<dbReference type="RefSeq" id="WP_284915304.1">
    <property type="nucleotide sequence ID" value="NZ_CP126980.1"/>
</dbReference>
<evidence type="ECO:0000256" key="1">
    <source>
        <dbReference type="SAM" id="Phobius"/>
    </source>
</evidence>
<dbReference type="EMBL" id="CP126980">
    <property type="protein sequence ID" value="WIM94101.1"/>
    <property type="molecule type" value="Genomic_DNA"/>
</dbReference>
<evidence type="ECO:0000313" key="2">
    <source>
        <dbReference type="EMBL" id="WIM94101.1"/>
    </source>
</evidence>
<keyword evidence="1" id="KW-0812">Transmembrane</keyword>